<keyword evidence="2" id="KW-0479">Metal-binding</keyword>
<evidence type="ECO:0000256" key="2">
    <source>
        <dbReference type="ARBA" id="ARBA00022723"/>
    </source>
</evidence>
<name>A0A2U2MWL1_9GAMM</name>
<evidence type="ECO:0000256" key="3">
    <source>
        <dbReference type="ARBA" id="ARBA00022801"/>
    </source>
</evidence>
<feature type="domain" description="JAB" evidence="6">
    <location>
        <begin position="640"/>
        <end position="745"/>
    </location>
</feature>
<dbReference type="InterPro" id="IPR032865">
    <property type="entry name" value="Prok-E2_A"/>
</dbReference>
<dbReference type="SUPFAM" id="SSF102712">
    <property type="entry name" value="JAB1/MPN domain"/>
    <property type="match status" value="1"/>
</dbReference>
<dbReference type="GO" id="GO:0006508">
    <property type="term" value="P:proteolysis"/>
    <property type="evidence" value="ECO:0007669"/>
    <property type="project" value="UniProtKB-KW"/>
</dbReference>
<evidence type="ECO:0000313" key="7">
    <source>
        <dbReference type="EMBL" id="PWG61186.1"/>
    </source>
</evidence>
<keyword evidence="4" id="KW-0862">Zinc</keyword>
<dbReference type="InterPro" id="IPR028090">
    <property type="entry name" value="JAB_dom_prok"/>
</dbReference>
<evidence type="ECO:0000256" key="5">
    <source>
        <dbReference type="ARBA" id="ARBA00023049"/>
    </source>
</evidence>
<evidence type="ECO:0000313" key="8">
    <source>
        <dbReference type="Proteomes" id="UP000245474"/>
    </source>
</evidence>
<dbReference type="Gene3D" id="3.40.50.720">
    <property type="entry name" value="NAD(P)-binding Rossmann-like Domain"/>
    <property type="match status" value="1"/>
</dbReference>
<accession>A0A2U2MWL1</accession>
<organism evidence="7 8">
    <name type="scientific">Sediminicurvatus halobius</name>
    <dbReference type="NCBI Taxonomy" id="2182432"/>
    <lineage>
        <taxon>Bacteria</taxon>
        <taxon>Pseudomonadati</taxon>
        <taxon>Pseudomonadota</taxon>
        <taxon>Gammaproteobacteria</taxon>
        <taxon>Chromatiales</taxon>
        <taxon>Ectothiorhodospiraceae</taxon>
        <taxon>Sediminicurvatus</taxon>
    </lineage>
</organism>
<dbReference type="GO" id="GO:0046872">
    <property type="term" value="F:metal ion binding"/>
    <property type="evidence" value="ECO:0007669"/>
    <property type="project" value="UniProtKB-KW"/>
</dbReference>
<keyword evidence="3" id="KW-0378">Hydrolase</keyword>
<protein>
    <recommendedName>
        <fullName evidence="6">JAB domain-containing protein</fullName>
    </recommendedName>
</protein>
<dbReference type="EMBL" id="QFFI01000045">
    <property type="protein sequence ID" value="PWG61186.1"/>
    <property type="molecule type" value="Genomic_DNA"/>
</dbReference>
<keyword evidence="1" id="KW-0645">Protease</keyword>
<comment type="caution">
    <text evidence="7">The sequence shown here is derived from an EMBL/GenBank/DDBJ whole genome shotgun (WGS) entry which is preliminary data.</text>
</comment>
<gene>
    <name evidence="7" type="ORF">DEM34_17760</name>
</gene>
<keyword evidence="8" id="KW-1185">Reference proteome</keyword>
<evidence type="ECO:0000256" key="4">
    <source>
        <dbReference type="ARBA" id="ARBA00022833"/>
    </source>
</evidence>
<dbReference type="Pfam" id="PF14464">
    <property type="entry name" value="Prok-JAB"/>
    <property type="match status" value="1"/>
</dbReference>
<keyword evidence="5" id="KW-0482">Metalloprotease</keyword>
<dbReference type="AlphaFoldDB" id="A0A2U2MWL1"/>
<evidence type="ECO:0000256" key="1">
    <source>
        <dbReference type="ARBA" id="ARBA00022670"/>
    </source>
</evidence>
<proteinExistence type="predicted"/>
<dbReference type="GO" id="GO:0008237">
    <property type="term" value="F:metallopeptidase activity"/>
    <property type="evidence" value="ECO:0007669"/>
    <property type="project" value="UniProtKB-KW"/>
</dbReference>
<dbReference type="RefSeq" id="WP_109680170.1">
    <property type="nucleotide sequence ID" value="NZ_CP086615.1"/>
</dbReference>
<dbReference type="Proteomes" id="UP000245474">
    <property type="component" value="Unassembled WGS sequence"/>
</dbReference>
<reference evidence="7 8" key="1">
    <citation type="submission" date="2018-05" db="EMBL/GenBank/DDBJ databases">
        <title>Spiribacter halobius sp. nov., a moderately halophilic bacterium isolated from marine solar saltern.</title>
        <authorList>
            <person name="Zheng W.-S."/>
            <person name="Lu D.-C."/>
            <person name="Du Z.-J."/>
        </authorList>
    </citation>
    <scope>NUCLEOTIDE SEQUENCE [LARGE SCALE GENOMIC DNA]</scope>
    <source>
        <strain evidence="7 8">E85</strain>
    </source>
</reference>
<sequence length="769" mass="83366">MASRDRGGAHDPPWAVQQAVRVLGRDPKVRPAAAPRWVDEIGCWVVEADFAVELPGAYKSQGCSPSGVMSVETVRFAFPESYPLDPPEISLREGFPRNFPHIQPWLTTDNRPVPCVVDEPLSEFFLSDGLVAVVHQVAIWLERAAAGTLIDPNQGWEPVRRDGLKDLVAVDRTRLIEKLDDRGGFRCLEMAYWRSKPSVGLAVSSVLVANSEVPLSASALTSVYCTEPPLTDDTERGRGVALLVWPGKSPDGSPLVCDQYLPETVSSLAELRERARIYGCAQELREALTAFRTALKSQESKALPLTIILCARRPYEVIGEGSCTELCAYVTHFRAPMAFPEGDRTPVRPAGLRDRVSRPLLARMSGGDEEAPRIPWTLVGAGSLGSKVGLHLARAGQAPEAVVDPTVMSPHNAARHALIPSDTMAPGWLGVKASGLAQAFEALDQPARAVEEDAASLVQSTRRSGAWSRRTWAVVNSSASLRVREALAAADAKLLPARVIEMLLFGGGQLGVLTAEGEDRNPNTADLMVELYRLAVEDADIRHRLRTDDAPFGRVRVGQGCGSLTMRMSDARISLFAAGMAEYLLAAQRRDQQATVGELLAGRLDSGAMGVNWERRTIPPVTVIAPKDHRDWQVRIHGNAVKEIAAETARYPEVETGGVIMGRVSETRKTFHVVDVLPAPPDSIRSPTEFILGTGNLCRAITEYVEGSALGLSCLGTWHSHLNQSGPSLTDERTAEALQIARSAPALLLIRATDRFHAAMGHSDQVNAE</sequence>
<evidence type="ECO:0000259" key="6">
    <source>
        <dbReference type="Pfam" id="PF14464"/>
    </source>
</evidence>
<dbReference type="Gene3D" id="3.40.140.10">
    <property type="entry name" value="Cytidine Deaminase, domain 2"/>
    <property type="match status" value="1"/>
</dbReference>
<dbReference type="Pfam" id="PF14457">
    <property type="entry name" value="Prok-E2_A"/>
    <property type="match status" value="1"/>
</dbReference>